<feature type="domain" description="DUF7137" evidence="3">
    <location>
        <begin position="118"/>
        <end position="253"/>
    </location>
</feature>
<evidence type="ECO:0000256" key="1">
    <source>
        <dbReference type="SAM" id="MobiDB-lite"/>
    </source>
</evidence>
<reference evidence="4" key="1">
    <citation type="journal article" date="2020" name="Stud. Mycol.">
        <title>101 Dothideomycetes genomes: a test case for predicting lifestyles and emergence of pathogens.</title>
        <authorList>
            <person name="Haridas S."/>
            <person name="Albert R."/>
            <person name="Binder M."/>
            <person name="Bloem J."/>
            <person name="Labutti K."/>
            <person name="Salamov A."/>
            <person name="Andreopoulos B."/>
            <person name="Baker S."/>
            <person name="Barry K."/>
            <person name="Bills G."/>
            <person name="Bluhm B."/>
            <person name="Cannon C."/>
            <person name="Castanera R."/>
            <person name="Culley D."/>
            <person name="Daum C."/>
            <person name="Ezra D."/>
            <person name="Gonzalez J."/>
            <person name="Henrissat B."/>
            <person name="Kuo A."/>
            <person name="Liang C."/>
            <person name="Lipzen A."/>
            <person name="Lutzoni F."/>
            <person name="Magnuson J."/>
            <person name="Mondo S."/>
            <person name="Nolan M."/>
            <person name="Ohm R."/>
            <person name="Pangilinan J."/>
            <person name="Park H.-J."/>
            <person name="Ramirez L."/>
            <person name="Alfaro M."/>
            <person name="Sun H."/>
            <person name="Tritt A."/>
            <person name="Yoshinaga Y."/>
            <person name="Zwiers L.-H."/>
            <person name="Turgeon B."/>
            <person name="Goodwin S."/>
            <person name="Spatafora J."/>
            <person name="Crous P."/>
            <person name="Grigoriev I."/>
        </authorList>
    </citation>
    <scope>NUCLEOTIDE SEQUENCE</scope>
    <source>
        <strain evidence="4">CBS 122367</strain>
    </source>
</reference>
<feature type="signal peptide" evidence="2">
    <location>
        <begin position="1"/>
        <end position="21"/>
    </location>
</feature>
<dbReference type="PANTHER" id="PTHR42028:SF1">
    <property type="entry name" value="YALI0E30657P"/>
    <property type="match status" value="1"/>
</dbReference>
<gene>
    <name evidence="4" type="ORF">K458DRAFT_184440</name>
</gene>
<dbReference type="EMBL" id="MU005575">
    <property type="protein sequence ID" value="KAF2687011.1"/>
    <property type="molecule type" value="Genomic_DNA"/>
</dbReference>
<feature type="compositionally biased region" description="Polar residues" evidence="1">
    <location>
        <begin position="44"/>
        <end position="80"/>
    </location>
</feature>
<feature type="chain" id="PRO_5026047041" description="DUF7137 domain-containing protein" evidence="2">
    <location>
        <begin position="22"/>
        <end position="291"/>
    </location>
</feature>
<accession>A0A6G1J9W4</accession>
<proteinExistence type="predicted"/>
<dbReference type="Pfam" id="PF23585">
    <property type="entry name" value="DUF7137"/>
    <property type="match status" value="1"/>
</dbReference>
<dbReference type="Proteomes" id="UP000799291">
    <property type="component" value="Unassembled WGS sequence"/>
</dbReference>
<keyword evidence="5" id="KW-1185">Reference proteome</keyword>
<sequence length="291" mass="30702">MRPSQLLAAVVALSSVTAAWPDVFGNAPALGDINNIIYGRQDNTESANSETTSDAKTTDAPTSTGDAKTTGSDKTTATNSDESKTTDKASGSGASTGSKGATKTSSGKPKVTNFGDDVPAGGIAMVTPGVFDGTQYYKIGDWVHLAWNYTSLSMTPSAVDVLATCTANQATYTLAVNQSVKATGEVFWNTGTYKDDHPNGAELLTEMYTLMIYDSNTSVTAAAKPGYLSPYKTWTFGMYSPQPYTPWASFKCANCNAALSPFEQLTLKAIMLTSTTTIASLLYFTASFGVW</sequence>
<dbReference type="InterPro" id="IPR055561">
    <property type="entry name" value="DUF7137"/>
</dbReference>
<evidence type="ECO:0000259" key="3">
    <source>
        <dbReference type="Pfam" id="PF23585"/>
    </source>
</evidence>
<evidence type="ECO:0000313" key="5">
    <source>
        <dbReference type="Proteomes" id="UP000799291"/>
    </source>
</evidence>
<feature type="region of interest" description="Disordered" evidence="1">
    <location>
        <begin position="44"/>
        <end position="117"/>
    </location>
</feature>
<dbReference type="AlphaFoldDB" id="A0A6G1J9W4"/>
<dbReference type="PANTHER" id="PTHR42028">
    <property type="entry name" value="CHROMOSOME 1, WHOLE GENOME SHOTGUN SEQUENCE"/>
    <property type="match status" value="1"/>
</dbReference>
<feature type="compositionally biased region" description="Low complexity" evidence="1">
    <location>
        <begin position="88"/>
        <end position="110"/>
    </location>
</feature>
<name>A0A6G1J9W4_9PLEO</name>
<organism evidence="4 5">
    <name type="scientific">Lentithecium fluviatile CBS 122367</name>
    <dbReference type="NCBI Taxonomy" id="1168545"/>
    <lineage>
        <taxon>Eukaryota</taxon>
        <taxon>Fungi</taxon>
        <taxon>Dikarya</taxon>
        <taxon>Ascomycota</taxon>
        <taxon>Pezizomycotina</taxon>
        <taxon>Dothideomycetes</taxon>
        <taxon>Pleosporomycetidae</taxon>
        <taxon>Pleosporales</taxon>
        <taxon>Massarineae</taxon>
        <taxon>Lentitheciaceae</taxon>
        <taxon>Lentithecium</taxon>
    </lineage>
</organism>
<dbReference type="OrthoDB" id="2435509at2759"/>
<evidence type="ECO:0000313" key="4">
    <source>
        <dbReference type="EMBL" id="KAF2687011.1"/>
    </source>
</evidence>
<keyword evidence="2" id="KW-0732">Signal</keyword>
<evidence type="ECO:0000256" key="2">
    <source>
        <dbReference type="SAM" id="SignalP"/>
    </source>
</evidence>
<protein>
    <recommendedName>
        <fullName evidence="3">DUF7137 domain-containing protein</fullName>
    </recommendedName>
</protein>